<organism evidence="1 2">
    <name type="scientific">Zingiber officinale</name>
    <name type="common">Ginger</name>
    <name type="synonym">Amomum zingiber</name>
    <dbReference type="NCBI Taxonomy" id="94328"/>
    <lineage>
        <taxon>Eukaryota</taxon>
        <taxon>Viridiplantae</taxon>
        <taxon>Streptophyta</taxon>
        <taxon>Embryophyta</taxon>
        <taxon>Tracheophyta</taxon>
        <taxon>Spermatophyta</taxon>
        <taxon>Magnoliopsida</taxon>
        <taxon>Liliopsida</taxon>
        <taxon>Zingiberales</taxon>
        <taxon>Zingiberaceae</taxon>
        <taxon>Zingiber</taxon>
    </lineage>
</organism>
<sequence length="300" mass="33259">MGDSTTSLAKARNELEDLYLGVPDESVDLSFKDLTSFQENGVTEKKVSSMVRIDEESVLEALKASPINKSPSIDFSKGLQGANKSYGVEVELFRERLLQNNFKRSSKSAAMMLERSNAYDDMSGLSMTSTAVRETGRRRQPGIPHSNICALCSIYIYIFRHRCLVCGRVYCRSCVGSGMGEMSEGRKCVECLGRRFSQRYIKRAGKALCCWRYPSRVKVQELMWAEKGPRRSGERQYRSGVSSAIRSPVSMIGSPRVASRLGSPVKMVGMPSAAAQYSIGHESSFMASPMRSPSPHAFPL</sequence>
<gene>
    <name evidence="1" type="ORF">ZIOFF_035533</name>
</gene>
<comment type="caution">
    <text evidence="1">The sequence shown here is derived from an EMBL/GenBank/DDBJ whole genome shotgun (WGS) entry which is preliminary data.</text>
</comment>
<dbReference type="EMBL" id="JACMSC010000010">
    <property type="protein sequence ID" value="KAG6503222.1"/>
    <property type="molecule type" value="Genomic_DNA"/>
</dbReference>
<keyword evidence="2" id="KW-1185">Reference proteome</keyword>
<dbReference type="OrthoDB" id="1746176at2759"/>
<reference evidence="1 2" key="1">
    <citation type="submission" date="2020-08" db="EMBL/GenBank/DDBJ databases">
        <title>Plant Genome Project.</title>
        <authorList>
            <person name="Zhang R.-G."/>
        </authorList>
    </citation>
    <scope>NUCLEOTIDE SEQUENCE [LARGE SCALE GENOMIC DNA]</scope>
    <source>
        <tissue evidence="1">Rhizome</tissue>
    </source>
</reference>
<name>A0A8J5GMT4_ZINOF</name>
<dbReference type="AlphaFoldDB" id="A0A8J5GMT4"/>
<evidence type="ECO:0000313" key="2">
    <source>
        <dbReference type="Proteomes" id="UP000734854"/>
    </source>
</evidence>
<proteinExistence type="predicted"/>
<dbReference type="PANTHER" id="PTHR36486">
    <property type="entry name" value="OS01G0977800 PROTEIN"/>
    <property type="match status" value="1"/>
</dbReference>
<protein>
    <submittedName>
        <fullName evidence="1">Uncharacterized protein</fullName>
    </submittedName>
</protein>
<accession>A0A8J5GMT4</accession>
<dbReference type="PANTHER" id="PTHR36486:SF2">
    <property type="entry name" value="OS01G0977800 PROTEIN"/>
    <property type="match status" value="1"/>
</dbReference>
<dbReference type="InterPro" id="IPR053057">
    <property type="entry name" value="XLG_GTP-binding"/>
</dbReference>
<evidence type="ECO:0000313" key="1">
    <source>
        <dbReference type="EMBL" id="KAG6503222.1"/>
    </source>
</evidence>
<dbReference type="Proteomes" id="UP000734854">
    <property type="component" value="Unassembled WGS sequence"/>
</dbReference>